<evidence type="ECO:0000256" key="1">
    <source>
        <dbReference type="SAM" id="MobiDB-lite"/>
    </source>
</evidence>
<evidence type="ECO:0000313" key="3">
    <source>
        <dbReference type="Proteomes" id="UP000259929"/>
    </source>
</evidence>
<accession>A0A345MHV5</accession>
<reference evidence="2 3" key="1">
    <citation type="submission" date="2018-07" db="EMBL/GenBank/DDBJ databases">
        <authorList>
            <person name="Tran S."/>
            <person name="Abrahams R."/>
            <person name="Bazan D.C."/>
            <person name="Beglau B.C."/>
            <person name="Blaylock E.C."/>
            <person name="Choi J.D."/>
            <person name="Grewal S.K."/>
            <person name="Hernandez E.V."/>
            <person name="Kim D.J."/>
            <person name="Kim K."/>
            <person name="Lee Y."/>
            <person name="Linde M.K."/>
            <person name="Lopez M.B."/>
            <person name="Miller G.E."/>
            <person name="Pangalila E."/>
            <person name="Parker M.A."/>
            <person name="Specht R.C."/>
            <person name="Teng M.C."/>
            <person name="Toledo B."/>
            <person name="Yu H."/>
            <person name="Kalaj N."/>
            <person name="McKinney A.L."/>
            <person name="Muthiah A.S."/>
            <person name="Dean N.S."/>
            <person name="Diaz A."/>
            <person name="Garlena R.A."/>
            <person name="Russell D.A."/>
            <person name="Pope W.H."/>
            <person name="Jacobs-Sera D."/>
            <person name="Hatfull G.F."/>
        </authorList>
    </citation>
    <scope>NUCLEOTIDE SEQUENCE [LARGE SCALE GENOMIC DNA]</scope>
</reference>
<sequence length="94" mass="10567">MIKSFSTEYQDNYFDAEEAGVAATDGQSPLLNADAAQYLDREHERFPESAFPFSGDHLGTFSHRETTPQGDPGDEVRRERIRNSDIDLWAMVAA</sequence>
<gene>
    <name evidence="2" type="primary">24</name>
    <name evidence="2" type="ORF">SEA_KAIHAIDRAGON_24</name>
</gene>
<evidence type="ECO:0000313" key="2">
    <source>
        <dbReference type="EMBL" id="AXH70136.1"/>
    </source>
</evidence>
<name>A0A345MHV5_9CAUD</name>
<feature type="region of interest" description="Disordered" evidence="1">
    <location>
        <begin position="55"/>
        <end position="78"/>
    </location>
</feature>
<dbReference type="GeneID" id="54997921"/>
<organism evidence="2 3">
    <name type="scientific">Microbacterium phage KaiHaiDragon</name>
    <dbReference type="NCBI Taxonomy" id="2992931"/>
    <lineage>
        <taxon>Viruses</taxon>
        <taxon>Duplodnaviria</taxon>
        <taxon>Heunggongvirae</taxon>
        <taxon>Uroviricota</taxon>
        <taxon>Caudoviricetes</taxon>
        <taxon>Hodgkinviridae</taxon>
        <taxon>Quhwahvirus</taxon>
        <taxon>Quhwahvirus pulchra</taxon>
        <taxon>Quhwahvirus kaihaidragon</taxon>
    </lineage>
</organism>
<protein>
    <submittedName>
        <fullName evidence="2">Uncharacterized protein</fullName>
    </submittedName>
</protein>
<dbReference type="RefSeq" id="YP_009807046.1">
    <property type="nucleotide sequence ID" value="NC_048020.1"/>
</dbReference>
<dbReference type="KEGG" id="vg:54997921"/>
<proteinExistence type="predicted"/>
<dbReference type="Proteomes" id="UP000259929">
    <property type="component" value="Segment"/>
</dbReference>
<dbReference type="EMBL" id="MH590600">
    <property type="protein sequence ID" value="AXH70136.1"/>
    <property type="molecule type" value="Genomic_DNA"/>
</dbReference>
<keyword evidence="3" id="KW-1185">Reference proteome</keyword>